<dbReference type="InterPro" id="IPR011110">
    <property type="entry name" value="Reg_prop"/>
</dbReference>
<name>A0A364XZN3_9BACT</name>
<dbReference type="PANTHER" id="PTHR43547:SF2">
    <property type="entry name" value="HYBRID SIGNAL TRANSDUCTION HISTIDINE KINASE C"/>
    <property type="match status" value="1"/>
</dbReference>
<dbReference type="Pfam" id="PF02518">
    <property type="entry name" value="HATPase_c"/>
    <property type="match status" value="1"/>
</dbReference>
<protein>
    <recommendedName>
        <fullName evidence="2">histidine kinase</fullName>
        <ecNumber evidence="2">2.7.13.3</ecNumber>
    </recommendedName>
</protein>
<dbReference type="InterPro" id="IPR011047">
    <property type="entry name" value="Quinoprotein_ADH-like_sf"/>
</dbReference>
<keyword evidence="7" id="KW-1185">Reference proteome</keyword>
<dbReference type="EC" id="2.7.13.3" evidence="2"/>
<evidence type="ECO:0000259" key="5">
    <source>
        <dbReference type="PROSITE" id="PS50109"/>
    </source>
</evidence>
<feature type="transmembrane region" description="Helical" evidence="4">
    <location>
        <begin position="817"/>
        <end position="839"/>
    </location>
</feature>
<sequence>MWRITQNTNVSVSLQPLNTSTTKLDSYVHQCADNEVMTKNLQVSILPVWTRWIAVVCFSVLSLASSVAQNYLRNFQVEEGLSNNTVFCSAQDQQGFLWLGTTDGLNRFDGYSFKVFRHDPNDTLSLGDNFIRSLYIDNNNILYVGTRIGVYQYDAWRETFKLLLSCDEVHDIKKDNEGNLWIIAGQTLIKFPKLSKQYRTYPPEDFFAATSICIDTRENLWISTSTGLLQQYHPNTDKFTAHDVFSDKPNATIKWIEKIYATPHHTILVGTSTHGVKEFNVTDFSSRDLLVNNAEGTAIFARNFVQRSDNEIWMATETGIFIYDKLTKAFSNYRKQYNNPYSISDNAVYTLCQDKEGGVWAGTYFGGVNYFPKQGVTFDRFFSDNTAASLSGNVVREICEDKFGNLWIGTEDAGLTKFNRQTNQFTHYKPSGASTDISYHNIHGLLAKDNTLWIGTFEHGLHIMDIATGRVIKHFPDEQNSATLRSNFIVTILGTKRGETYIGTRRGVYRHNPANNSFDLIHGIPTTHLIHALLEDSNGVVWIGTLGNGLFSYEPTRKKVGHFVKQSNNNSICHNSITTLFEDSNRRLWIGSEGGGLCMLNPANNSFENYPAIEELPGKTVYKILEDDKKNLWITTSKGLVRFSMDTHKQIVYTTANGLLSDQFNYNSGYKDASGKMYFGSAKGLISFNPNDFIPDTFSPPLFITSFQVNTEELKVNTEDSPLHQSILFTKQISLAHNQASFSIDFAALNFSAPRMVKYKYKMEGVDADWTSLKENRKVYFTNLSAGHYTFKVKASNSSGVWSNQETQLGITILPPFWLSTTAYIIYFFLAVLVTYLIFQSYHALMTERNKRKIELIEHEKEKEIYQSKFDFFVNVAHEIRTPLTLIKAPLEKIVEKAGDSHVFGNNLKIMESNTDRLIELTEQLLDFKRIENYSIRLTCVTTDINKLLSERHLSFKTLAEQKKIDLSLLLPDATVHADVDIDSMHKILNNLYYNALVYGKRQAIVELQVDKTHFMIIFRNDGHVIPTAMREKIFEPFVRLKETQANPGNGIGLALSKALVLLHQGKLYLDKEHDNFNTFVVQLPFTQAADTVSESAYSTNNNNPA</sequence>
<keyword evidence="4" id="KW-0472">Membrane</keyword>
<dbReference type="Gene3D" id="1.10.287.130">
    <property type="match status" value="1"/>
</dbReference>
<dbReference type="Gene3D" id="2.130.10.10">
    <property type="entry name" value="YVTN repeat-like/Quinoprotein amine dehydrogenase"/>
    <property type="match status" value="2"/>
</dbReference>
<feature type="domain" description="Histidine kinase" evidence="5">
    <location>
        <begin position="875"/>
        <end position="1088"/>
    </location>
</feature>
<keyword evidence="4" id="KW-1133">Transmembrane helix</keyword>
<dbReference type="Proteomes" id="UP000251889">
    <property type="component" value="Unassembled WGS sequence"/>
</dbReference>
<dbReference type="CDD" id="cd00082">
    <property type="entry name" value="HisKA"/>
    <property type="match status" value="1"/>
</dbReference>
<evidence type="ECO:0000313" key="6">
    <source>
        <dbReference type="EMBL" id="RAV98932.1"/>
    </source>
</evidence>
<evidence type="ECO:0000256" key="2">
    <source>
        <dbReference type="ARBA" id="ARBA00012438"/>
    </source>
</evidence>
<dbReference type="PRINTS" id="PR00344">
    <property type="entry name" value="BCTRLSENSOR"/>
</dbReference>
<keyword evidence="4" id="KW-0812">Transmembrane</keyword>
<dbReference type="InterPro" id="IPR003594">
    <property type="entry name" value="HATPase_dom"/>
</dbReference>
<keyword evidence="6" id="KW-0808">Transferase</keyword>
<comment type="caution">
    <text evidence="6">The sequence shown here is derived from an EMBL/GenBank/DDBJ whole genome shotgun (WGS) entry which is preliminary data.</text>
</comment>
<evidence type="ECO:0000256" key="4">
    <source>
        <dbReference type="SAM" id="Phobius"/>
    </source>
</evidence>
<dbReference type="Gene3D" id="3.30.565.10">
    <property type="entry name" value="Histidine kinase-like ATPase, C-terminal domain"/>
    <property type="match status" value="1"/>
</dbReference>
<evidence type="ECO:0000256" key="3">
    <source>
        <dbReference type="ARBA" id="ARBA00022553"/>
    </source>
</evidence>
<dbReference type="InterPro" id="IPR011123">
    <property type="entry name" value="Y_Y_Y"/>
</dbReference>
<dbReference type="InterPro" id="IPR003661">
    <property type="entry name" value="HisK_dim/P_dom"/>
</dbReference>
<keyword evidence="3" id="KW-0597">Phosphoprotein</keyword>
<dbReference type="SMART" id="SM00387">
    <property type="entry name" value="HATPase_c"/>
    <property type="match status" value="1"/>
</dbReference>
<dbReference type="InterPro" id="IPR036890">
    <property type="entry name" value="HATPase_C_sf"/>
</dbReference>
<dbReference type="PANTHER" id="PTHR43547">
    <property type="entry name" value="TWO-COMPONENT HISTIDINE KINASE"/>
    <property type="match status" value="1"/>
</dbReference>
<dbReference type="InterPro" id="IPR013783">
    <property type="entry name" value="Ig-like_fold"/>
</dbReference>
<proteinExistence type="predicted"/>
<dbReference type="SUPFAM" id="SSF63829">
    <property type="entry name" value="Calcium-dependent phosphotriesterase"/>
    <property type="match status" value="1"/>
</dbReference>
<dbReference type="InterPro" id="IPR004358">
    <property type="entry name" value="Sig_transdc_His_kin-like_C"/>
</dbReference>
<dbReference type="SUPFAM" id="SSF50998">
    <property type="entry name" value="Quinoprotein alcohol dehydrogenase-like"/>
    <property type="match status" value="1"/>
</dbReference>
<dbReference type="Pfam" id="PF00512">
    <property type="entry name" value="HisKA"/>
    <property type="match status" value="1"/>
</dbReference>
<comment type="catalytic activity">
    <reaction evidence="1">
        <text>ATP + protein L-histidine = ADP + protein N-phospho-L-histidine.</text>
        <dbReference type="EC" id="2.7.13.3"/>
    </reaction>
</comment>
<dbReference type="Gene3D" id="2.60.40.10">
    <property type="entry name" value="Immunoglobulins"/>
    <property type="match status" value="1"/>
</dbReference>
<dbReference type="AlphaFoldDB" id="A0A364XZN3"/>
<dbReference type="EMBL" id="QMFY01000014">
    <property type="protein sequence ID" value="RAV98932.1"/>
    <property type="molecule type" value="Genomic_DNA"/>
</dbReference>
<evidence type="ECO:0000313" key="7">
    <source>
        <dbReference type="Proteomes" id="UP000251889"/>
    </source>
</evidence>
<dbReference type="FunFam" id="1.10.287.130:FF:000045">
    <property type="entry name" value="Two-component system sensor histidine kinase/response regulator"/>
    <property type="match status" value="1"/>
</dbReference>
<dbReference type="GO" id="GO:0000155">
    <property type="term" value="F:phosphorelay sensor kinase activity"/>
    <property type="evidence" value="ECO:0007669"/>
    <property type="project" value="InterPro"/>
</dbReference>
<organism evidence="6 7">
    <name type="scientific">Pseudochryseolinea flava</name>
    <dbReference type="NCBI Taxonomy" id="2059302"/>
    <lineage>
        <taxon>Bacteria</taxon>
        <taxon>Pseudomonadati</taxon>
        <taxon>Bacteroidota</taxon>
        <taxon>Cytophagia</taxon>
        <taxon>Cytophagales</taxon>
        <taxon>Fulvivirgaceae</taxon>
        <taxon>Pseudochryseolinea</taxon>
    </lineage>
</organism>
<dbReference type="Pfam" id="PF07495">
    <property type="entry name" value="Y_Y_Y"/>
    <property type="match status" value="1"/>
</dbReference>
<dbReference type="SMART" id="SM00388">
    <property type="entry name" value="HisKA"/>
    <property type="match status" value="1"/>
</dbReference>
<dbReference type="InterPro" id="IPR015943">
    <property type="entry name" value="WD40/YVTN_repeat-like_dom_sf"/>
</dbReference>
<dbReference type="FunFam" id="2.60.40.10:FF:000791">
    <property type="entry name" value="Two-component system sensor histidine kinase/response regulator"/>
    <property type="match status" value="1"/>
</dbReference>
<evidence type="ECO:0000256" key="1">
    <source>
        <dbReference type="ARBA" id="ARBA00000085"/>
    </source>
</evidence>
<reference evidence="6 7" key="1">
    <citation type="submission" date="2018-06" db="EMBL/GenBank/DDBJ databases">
        <title>Chryseolinea flavus sp. nov., a member of the phylum Bacteroidetes isolated from soil.</title>
        <authorList>
            <person name="Li Y."/>
            <person name="Wang J."/>
        </authorList>
    </citation>
    <scope>NUCLEOTIDE SEQUENCE [LARGE SCALE GENOMIC DNA]</scope>
    <source>
        <strain evidence="6 7">SDU1-6</strain>
    </source>
</reference>
<dbReference type="SUPFAM" id="SSF55874">
    <property type="entry name" value="ATPase domain of HSP90 chaperone/DNA topoisomerase II/histidine kinase"/>
    <property type="match status" value="1"/>
</dbReference>
<dbReference type="PROSITE" id="PS50109">
    <property type="entry name" value="HIS_KIN"/>
    <property type="match status" value="1"/>
</dbReference>
<dbReference type="Pfam" id="PF07494">
    <property type="entry name" value="Reg_prop"/>
    <property type="match status" value="6"/>
</dbReference>
<dbReference type="SUPFAM" id="SSF47384">
    <property type="entry name" value="Homodimeric domain of signal transducing histidine kinase"/>
    <property type="match status" value="1"/>
</dbReference>
<dbReference type="InterPro" id="IPR036097">
    <property type="entry name" value="HisK_dim/P_sf"/>
</dbReference>
<accession>A0A364XZN3</accession>
<dbReference type="InterPro" id="IPR005467">
    <property type="entry name" value="His_kinase_dom"/>
</dbReference>
<keyword evidence="6" id="KW-0418">Kinase</keyword>
<gene>
    <name evidence="6" type="ORF">DQQ10_21785</name>
</gene>